<dbReference type="SUPFAM" id="SSF50044">
    <property type="entry name" value="SH3-domain"/>
    <property type="match status" value="1"/>
</dbReference>
<dbReference type="InterPro" id="IPR023578">
    <property type="entry name" value="Ras_GEF_dom_sf"/>
</dbReference>
<dbReference type="PROSITE" id="PS50212">
    <property type="entry name" value="RASGEF_NTER"/>
    <property type="match status" value="1"/>
</dbReference>
<dbReference type="HOGENOM" id="CLU_003150_1_0_1"/>
<evidence type="ECO:0000313" key="10">
    <source>
        <dbReference type="Proteomes" id="UP000000591"/>
    </source>
</evidence>
<evidence type="ECO:0000256" key="5">
    <source>
        <dbReference type="SAM" id="MobiDB-lite"/>
    </source>
</evidence>
<dbReference type="KEGG" id="ago:AGOS_AFR630C"/>
<dbReference type="SMART" id="SM00147">
    <property type="entry name" value="RasGEF"/>
    <property type="match status" value="1"/>
</dbReference>
<dbReference type="InterPro" id="IPR008937">
    <property type="entry name" value="Ras-like_GEF"/>
</dbReference>
<keyword evidence="1 4" id="KW-0728">SH3 domain</keyword>
<dbReference type="InterPro" id="IPR001895">
    <property type="entry name" value="RASGEF_cat_dom"/>
</dbReference>
<accession>Q752E6</accession>
<dbReference type="FunCoup" id="Q752E6">
    <property type="interactions" value="26"/>
</dbReference>
<evidence type="ECO:0000313" key="9">
    <source>
        <dbReference type="EMBL" id="AAS54001.2"/>
    </source>
</evidence>
<dbReference type="PANTHER" id="PTHR23113">
    <property type="entry name" value="GUANINE NUCLEOTIDE EXCHANGE FACTOR"/>
    <property type="match status" value="1"/>
</dbReference>
<feature type="compositionally biased region" description="Basic and acidic residues" evidence="5">
    <location>
        <begin position="215"/>
        <end position="229"/>
    </location>
</feature>
<feature type="domain" description="SH3" evidence="6">
    <location>
        <begin position="324"/>
        <end position="392"/>
    </location>
</feature>
<evidence type="ECO:0000256" key="1">
    <source>
        <dbReference type="ARBA" id="ARBA00022443"/>
    </source>
</evidence>
<dbReference type="GO" id="GO:0005886">
    <property type="term" value="C:plasma membrane"/>
    <property type="evidence" value="ECO:0000318"/>
    <property type="project" value="GO_Central"/>
</dbReference>
<organism evidence="9 10">
    <name type="scientific">Eremothecium gossypii (strain ATCC 10895 / CBS 109.51 / FGSC 9923 / NRRL Y-1056)</name>
    <name type="common">Yeast</name>
    <name type="synonym">Ashbya gossypii</name>
    <dbReference type="NCBI Taxonomy" id="284811"/>
    <lineage>
        <taxon>Eukaryota</taxon>
        <taxon>Fungi</taxon>
        <taxon>Dikarya</taxon>
        <taxon>Ascomycota</taxon>
        <taxon>Saccharomycotina</taxon>
        <taxon>Saccharomycetes</taxon>
        <taxon>Saccharomycetales</taxon>
        <taxon>Saccharomycetaceae</taxon>
        <taxon>Eremothecium</taxon>
    </lineage>
</organism>
<dbReference type="Gene3D" id="1.20.870.10">
    <property type="entry name" value="Son of sevenless (SoS) protein Chain: S domain 1"/>
    <property type="match status" value="1"/>
</dbReference>
<evidence type="ECO:0000259" key="8">
    <source>
        <dbReference type="PROSITE" id="PS50212"/>
    </source>
</evidence>
<reference evidence="10" key="2">
    <citation type="journal article" date="2013" name="G3 (Bethesda)">
        <title>Genomes of Ashbya fungi isolated from insects reveal four mating-type loci, numerous translocations, lack of transposons, and distinct gene duplications.</title>
        <authorList>
            <person name="Dietrich F.S."/>
            <person name="Voegeli S."/>
            <person name="Kuo S."/>
            <person name="Philippsen P."/>
        </authorList>
    </citation>
    <scope>GENOME REANNOTATION</scope>
    <source>
        <strain evidence="10">ATCC 10895 / CBS 109.51 / FGSC 9923 / NRRL Y-1056</strain>
    </source>
</reference>
<dbReference type="PANTHER" id="PTHR23113:SF354">
    <property type="entry name" value="BUD SITE SELECTION PROTEIN 5"/>
    <property type="match status" value="1"/>
</dbReference>
<dbReference type="InterPro" id="IPR001452">
    <property type="entry name" value="SH3_domain"/>
</dbReference>
<dbReference type="OrthoDB" id="546434at2759"/>
<evidence type="ECO:0000256" key="2">
    <source>
        <dbReference type="ARBA" id="ARBA00022658"/>
    </source>
</evidence>
<dbReference type="PROSITE" id="PS50009">
    <property type="entry name" value="RASGEF_CAT"/>
    <property type="match status" value="1"/>
</dbReference>
<dbReference type="EMBL" id="AE016819">
    <property type="protein sequence ID" value="AAS54001.2"/>
    <property type="molecule type" value="Genomic_DNA"/>
</dbReference>
<dbReference type="STRING" id="284811.Q752E6"/>
<dbReference type="Pfam" id="PF00618">
    <property type="entry name" value="RasGEF_N"/>
    <property type="match status" value="1"/>
</dbReference>
<evidence type="ECO:0000259" key="7">
    <source>
        <dbReference type="PROSITE" id="PS50009"/>
    </source>
</evidence>
<keyword evidence="2 3" id="KW-0344">Guanine-nucleotide releasing factor</keyword>
<dbReference type="SUPFAM" id="SSF48366">
    <property type="entry name" value="Ras GEF"/>
    <property type="match status" value="1"/>
</dbReference>
<dbReference type="InterPro" id="IPR000651">
    <property type="entry name" value="Ras-like_Gua-exchang_fac_N"/>
</dbReference>
<dbReference type="GeneID" id="4622464"/>
<dbReference type="RefSeq" id="NP_986177.2">
    <property type="nucleotide sequence ID" value="NM_212313.2"/>
</dbReference>
<dbReference type="GO" id="GO:0005085">
    <property type="term" value="F:guanyl-nucleotide exchange factor activity"/>
    <property type="evidence" value="ECO:0000318"/>
    <property type="project" value="GO_Central"/>
</dbReference>
<dbReference type="Gene3D" id="2.30.30.40">
    <property type="entry name" value="SH3 Domains"/>
    <property type="match status" value="1"/>
</dbReference>
<dbReference type="CDD" id="cd06224">
    <property type="entry name" value="REM"/>
    <property type="match status" value="1"/>
</dbReference>
<dbReference type="Gene3D" id="1.10.840.10">
    <property type="entry name" value="Ras guanine-nucleotide exchange factors catalytic domain"/>
    <property type="match status" value="1"/>
</dbReference>
<keyword evidence="10" id="KW-1185">Reference proteome</keyword>
<dbReference type="OMA" id="LYFRNFN"/>
<reference evidence="9 10" key="1">
    <citation type="journal article" date="2004" name="Science">
        <title>The Ashbya gossypii genome as a tool for mapping the ancient Saccharomyces cerevisiae genome.</title>
        <authorList>
            <person name="Dietrich F.S."/>
            <person name="Voegeli S."/>
            <person name="Brachat S."/>
            <person name="Lerch A."/>
            <person name="Gates K."/>
            <person name="Steiner S."/>
            <person name="Mohr C."/>
            <person name="Pohlmann R."/>
            <person name="Luedi P."/>
            <person name="Choi S."/>
            <person name="Wing R.A."/>
            <person name="Flavier A."/>
            <person name="Gaffney T.D."/>
            <person name="Philippsen P."/>
        </authorList>
    </citation>
    <scope>NUCLEOTIDE SEQUENCE [LARGE SCALE GENOMIC DNA]</scope>
    <source>
        <strain evidence="10">ATCC 10895 / CBS 109.51 / FGSC 9923 / NRRL Y-1056</strain>
    </source>
</reference>
<dbReference type="eggNOG" id="KOG3417">
    <property type="taxonomic scope" value="Eukaryota"/>
</dbReference>
<proteinExistence type="predicted"/>
<feature type="region of interest" description="Disordered" evidence="5">
    <location>
        <begin position="1"/>
        <end position="32"/>
    </location>
</feature>
<feature type="compositionally biased region" description="Basic residues" evidence="5">
    <location>
        <begin position="1"/>
        <end position="11"/>
    </location>
</feature>
<feature type="region of interest" description="Disordered" evidence="5">
    <location>
        <begin position="203"/>
        <end position="309"/>
    </location>
</feature>
<sequence length="1436" mass="162527">MFGRFHRKKGRGQAWSGALSRTEPKNMTGRGHNESVLEYDVSPTRPLRLPSLSSCSDTTAIKSTGDGYVRRNRDAKCEYSESLSLTTYATDDSYHTASSKGVSILSQSTKLRPLSQRIAPLMEMDPVETPVVQKNDAADCRKFDMLDQITPKAVNYTNGIPTMDLHRSSVENTTGLLSGLGISGLEGEGAVSDTKVAEMQQPRDCCTESHYSTKNQKEQDSVSDARENSYMKGLQRRQTIPSKENVAAAHRKTPERRPEWRSSGHISARRSVDHATSSSGTDPFSHRDDGTHRTVMSDSGSEGLAMHPPPADMVANTPPQVENLTYLFIVSIHAFDSQILENKEDATICLSFEKNELAFVHTVDESGWGEVTLVKSGRRGWVPFNYFADVVREDNSFKLNSTDSTGMDRRPLEKLLSNAAQFLLESQSVDPQQDIKALLRDINGIRDGVKQLLEDTNCVSRSNELVKAKSPIRSCRKKVLAEWYNLMLKADHYKRSMNSQRVELLQQMVYTVLWRSFDFYNTWVKEKLHDFSRSTTQSSVREYPTSAAFETMREDASYATGASVGDHTTSRSDHLIQHLSTPPHAVARLDEVHGLLFTYIALILGRLDMIEHNAAGCEVLELIVHQIILLLRELLYISKACSLLIHAKFSNAYENNLDHNLDPLLSLVSELVACVKVFVTDTINETYDNNKLIVQDEVYCYTSEGEHLIVIIAKMTRLISSAINGCKSYLKLIGDFQLGNDRKYPDFERMKMTPDQFIQKCSKGIIMSLNQNDDLHTLMETNKEMLVSSPSFSKKLVRFSTIRSGINRGSLSVNGTQFLQEIMPDSVPFQKEPVFTRFSVDESIAVEDDIDVINNRAAMKEEMLYDKGDNLIGASFRAVIFMLTDEKDLDDGFLLATFLLNFKSFGTSVDLVEALIARFDVTDRSARLEVEDNSGKYSSRFSRLKQRRRKVCKIFQKWMESFWDYEKDYILLATIVNFFNEAVSVKLPTEARLLIETAAKLSCFTPSTNSVAKKERLQLNPILLAPQGGLVPSPSYSSRLSVVSVDEKFIEEYELTQLSSSSRSSISIPQPLVNLGSASLMTRKNLTDIRSLLLEYDSLVPQRSECLYGGSPQKSKLAAIIAKWENLVFEHNKQSIFENFSQTTLNIAELNPIEVAKQLTLVESVMYLAIKPVELLTGDLCDRKRTDESSKARTILNFTNFLSQYVTESIIGPGFQLEARVDRLRGWLKIALSALYFRNFNSVASIMTALQSHAISRLSFIWESLDERDRDLFTYLSKIIHPNNNYKVYRIKLNKLAEDFVPTSLPTAKSPLPVVPFFNLFIQDLTFINEGNCKFRNPSSFKPHKIVNIDKYFRITRTVSMLQYFQVPYDTEYKSDNDEQDHFFNVSNELNDSISIVPLPLLQTLILYEFWRISTLYSRDGDRAYNLSTGLKPATN</sequence>
<evidence type="ECO:0000256" key="3">
    <source>
        <dbReference type="PROSITE-ProRule" id="PRU00168"/>
    </source>
</evidence>
<dbReference type="GO" id="GO:0007265">
    <property type="term" value="P:Ras protein signal transduction"/>
    <property type="evidence" value="ECO:0000318"/>
    <property type="project" value="GO_Central"/>
</dbReference>
<gene>
    <name evidence="9" type="ORF">AGOS_AFR630C</name>
</gene>
<dbReference type="PROSITE" id="PS50002">
    <property type="entry name" value="SH3"/>
    <property type="match status" value="1"/>
</dbReference>
<feature type="domain" description="Ras-GEF" evidence="7">
    <location>
        <begin position="1151"/>
        <end position="1399"/>
    </location>
</feature>
<dbReference type="SMART" id="SM00229">
    <property type="entry name" value="RasGEFN"/>
    <property type="match status" value="1"/>
</dbReference>
<name>Q752E6_EREGS</name>
<feature type="domain" description="N-terminal Ras-GEF" evidence="8">
    <location>
        <begin position="867"/>
        <end position="1002"/>
    </location>
</feature>
<evidence type="ECO:0000256" key="4">
    <source>
        <dbReference type="PROSITE-ProRule" id="PRU00192"/>
    </source>
</evidence>
<dbReference type="InterPro" id="IPR036964">
    <property type="entry name" value="RASGEF_cat_dom_sf"/>
</dbReference>
<dbReference type="Proteomes" id="UP000000591">
    <property type="component" value="Chromosome VI"/>
</dbReference>
<evidence type="ECO:0000259" key="6">
    <source>
        <dbReference type="PROSITE" id="PS50002"/>
    </source>
</evidence>
<dbReference type="Pfam" id="PF00617">
    <property type="entry name" value="RasGEF"/>
    <property type="match status" value="1"/>
</dbReference>
<dbReference type="InterPro" id="IPR036028">
    <property type="entry name" value="SH3-like_dom_sf"/>
</dbReference>
<dbReference type="InParanoid" id="Q752E6"/>
<protein>
    <submittedName>
        <fullName evidence="9">AFR630Cp</fullName>
    </submittedName>
</protein>